<dbReference type="EMBL" id="JADCKA010000015">
    <property type="protein sequence ID" value="MBE5036102.1"/>
    <property type="molecule type" value="Genomic_DNA"/>
</dbReference>
<keyword evidence="6 10" id="KW-0249">Electron transport</keyword>
<evidence type="ECO:0000256" key="3">
    <source>
        <dbReference type="ARBA" id="ARBA00022723"/>
    </source>
</evidence>
<keyword evidence="15" id="KW-1185">Reference proteome</keyword>
<evidence type="ECO:0000259" key="12">
    <source>
        <dbReference type="PROSITE" id="PS51379"/>
    </source>
</evidence>
<comment type="caution">
    <text evidence="10">Lacks conserved residue(s) required for the propagation of feature annotation.</text>
</comment>
<feature type="domain" description="4Fe-4S ferredoxin-type" evidence="12">
    <location>
        <begin position="203"/>
        <end position="232"/>
    </location>
</feature>
<dbReference type="PANTHER" id="PTHR43560">
    <property type="entry name" value="ION-TRANSLOCATING OXIDOREDUCTASE COMPLEX SUBUNIT B"/>
    <property type="match status" value="1"/>
</dbReference>
<dbReference type="InterPro" id="IPR010207">
    <property type="entry name" value="Elect_transpt_cplx_RnfB/RsxB"/>
</dbReference>
<evidence type="ECO:0000256" key="8">
    <source>
        <dbReference type="ARBA" id="ARBA00023014"/>
    </source>
</evidence>
<feature type="binding site" evidence="10">
    <location>
        <position position="72"/>
    </location>
    <ligand>
        <name>[4Fe-4S] cluster</name>
        <dbReference type="ChEBI" id="CHEBI:49883"/>
        <label>1</label>
    </ligand>
</feature>
<dbReference type="PROSITE" id="PS00198">
    <property type="entry name" value="4FE4S_FER_1"/>
    <property type="match status" value="1"/>
</dbReference>
<feature type="binding site" evidence="10">
    <location>
        <position position="171"/>
    </location>
    <ligand>
        <name>[4Fe-4S] cluster</name>
        <dbReference type="ChEBI" id="CHEBI:49883"/>
        <label>3</label>
    </ligand>
</feature>
<feature type="binding site" evidence="10">
    <location>
        <position position="174"/>
    </location>
    <ligand>
        <name>[4Fe-4S] cluster</name>
        <dbReference type="ChEBI" id="CHEBI:49883"/>
        <label>3</label>
    </ligand>
</feature>
<keyword evidence="11" id="KW-0812">Transmembrane</keyword>
<reference evidence="14 15" key="1">
    <citation type="submission" date="2020-10" db="EMBL/GenBank/DDBJ databases">
        <title>ChiBAC.</title>
        <authorList>
            <person name="Zenner C."/>
            <person name="Hitch T.C.A."/>
            <person name="Clavel T."/>
        </authorList>
    </citation>
    <scope>NUCLEOTIDE SEQUENCE [LARGE SCALE GENOMIC DNA]</scope>
    <source>
        <strain evidence="14 15">DSM 108706</strain>
    </source>
</reference>
<dbReference type="InterPro" id="IPR050395">
    <property type="entry name" value="4Fe4S_Ferredoxin_RnfB"/>
</dbReference>
<sequence>MALPIILVVALGLIFGVILTIASIVMYVPVDEVVAQVREELPGANCGACGYSGCDGYAAAFGEDRNTPVNKCPVGGPAVAEKIAAILGVEASAAAAPVAVVMCQGDKSVAQDFMKFGSKMTCKGALQLYGGNKSCAYGCLGMGDCVRACDFNAIHIVNGVAVVDRDVCVGCGVCANTCPKSVIQILTKDDRVAVRCKSTDKGAAVMKNCKNGCIGCKKCENTCKFDAIHVENNLASIDYDKCKNCGLCAKECPTGAIVVIPKEKKVVVQQPAEEQAEA</sequence>
<dbReference type="RefSeq" id="WP_226385748.1">
    <property type="nucleotide sequence ID" value="NZ_JADCKA010000015.1"/>
</dbReference>
<evidence type="ECO:0000256" key="7">
    <source>
        <dbReference type="ARBA" id="ARBA00023004"/>
    </source>
</evidence>
<feature type="binding site" evidence="10">
    <location>
        <position position="135"/>
    </location>
    <ligand>
        <name>[4Fe-4S] cluster</name>
        <dbReference type="ChEBI" id="CHEBI:49883"/>
        <label>2</label>
    </ligand>
</feature>
<feature type="transmembrane region" description="Helical" evidence="11">
    <location>
        <begin position="6"/>
        <end position="28"/>
    </location>
</feature>
<keyword evidence="11" id="KW-1133">Transmembrane helix</keyword>
<feature type="domain" description="4Fe-4S ferredoxin-type" evidence="12">
    <location>
        <begin position="159"/>
        <end position="188"/>
    </location>
</feature>
<evidence type="ECO:0000256" key="4">
    <source>
        <dbReference type="ARBA" id="ARBA00022737"/>
    </source>
</evidence>
<keyword evidence="4 10" id="KW-0677">Repeat</keyword>
<feature type="domain" description="4Fe-4S ferredoxin-type" evidence="12">
    <location>
        <begin position="233"/>
        <end position="262"/>
    </location>
</feature>
<dbReference type="PROSITE" id="PS51379">
    <property type="entry name" value="4FE4S_FER_2"/>
    <property type="match status" value="3"/>
</dbReference>
<dbReference type="Pfam" id="PF04060">
    <property type="entry name" value="FeS"/>
    <property type="match status" value="1"/>
</dbReference>
<organism evidence="14 15">
    <name type="scientific">Gallibacter intestinalis</name>
    <dbReference type="NCBI Taxonomy" id="2779356"/>
    <lineage>
        <taxon>Bacteria</taxon>
        <taxon>Bacillati</taxon>
        <taxon>Bacillota</taxon>
        <taxon>Clostridia</taxon>
        <taxon>Eubacteriales</taxon>
        <taxon>Eubacteriaceae</taxon>
        <taxon>Gallibacter</taxon>
    </lineage>
</organism>
<keyword evidence="9 10" id="KW-0472">Membrane</keyword>
<evidence type="ECO:0000256" key="10">
    <source>
        <dbReference type="HAMAP-Rule" id="MF_00463"/>
    </source>
</evidence>
<feature type="binding site" evidence="10">
    <location>
        <position position="46"/>
    </location>
    <ligand>
        <name>[4Fe-4S] cluster</name>
        <dbReference type="ChEBI" id="CHEBI:49883"/>
        <label>1</label>
    </ligand>
</feature>
<evidence type="ECO:0000256" key="1">
    <source>
        <dbReference type="ARBA" id="ARBA00022448"/>
    </source>
</evidence>
<evidence type="ECO:0000313" key="15">
    <source>
        <dbReference type="Proteomes" id="UP001516588"/>
    </source>
</evidence>
<feature type="region of interest" description="Hydrophobic" evidence="10">
    <location>
        <begin position="1"/>
        <end position="23"/>
    </location>
</feature>
<comment type="caution">
    <text evidence="14">The sequence shown here is derived from an EMBL/GenBank/DDBJ whole genome shotgun (WGS) entry which is preliminary data.</text>
</comment>
<comment type="similarity">
    <text evidence="10">Belongs to the 4Fe4S bacterial-type ferredoxin family. RnfB subfamily.</text>
</comment>
<comment type="cofactor">
    <cofactor evidence="10">
        <name>[4Fe-4S] cluster</name>
        <dbReference type="ChEBI" id="CHEBI:49883"/>
    </cofactor>
    <text evidence="10">Binds 3 [4Fe-4S] clusters.</text>
</comment>
<dbReference type="InterPro" id="IPR017900">
    <property type="entry name" value="4Fe4S_Fe_S_CS"/>
</dbReference>
<feature type="domain" description="4Fe-4S" evidence="13">
    <location>
        <begin position="29"/>
        <end position="89"/>
    </location>
</feature>
<evidence type="ECO:0000256" key="2">
    <source>
        <dbReference type="ARBA" id="ARBA00022485"/>
    </source>
</evidence>
<dbReference type="NCBIfam" id="TIGR01944">
    <property type="entry name" value="rnfB"/>
    <property type="match status" value="1"/>
</dbReference>
<dbReference type="CDD" id="cd10549">
    <property type="entry name" value="MtMvhB_like"/>
    <property type="match status" value="1"/>
</dbReference>
<evidence type="ECO:0000256" key="11">
    <source>
        <dbReference type="SAM" id="Phobius"/>
    </source>
</evidence>
<evidence type="ECO:0000259" key="13">
    <source>
        <dbReference type="PROSITE" id="PS51656"/>
    </source>
</evidence>
<evidence type="ECO:0000256" key="5">
    <source>
        <dbReference type="ARBA" id="ARBA00022967"/>
    </source>
</evidence>
<keyword evidence="2 10" id="KW-0004">4Fe-4S</keyword>
<accession>A0ABR9QZB8</accession>
<keyword evidence="1 10" id="KW-0813">Transport</keyword>
<feature type="binding site" evidence="10">
    <location>
        <position position="49"/>
    </location>
    <ligand>
        <name>[4Fe-4S] cluster</name>
        <dbReference type="ChEBI" id="CHEBI:49883"/>
        <label>1</label>
    </ligand>
</feature>
<proteinExistence type="inferred from homology"/>
<keyword evidence="7 10" id="KW-0408">Iron</keyword>
<dbReference type="PANTHER" id="PTHR43560:SF1">
    <property type="entry name" value="ION-TRANSLOCATING OXIDOREDUCTASE COMPLEX SUBUNIT B"/>
    <property type="match status" value="1"/>
</dbReference>
<comment type="subcellular location">
    <subcellularLocation>
        <location evidence="10">Cell membrane</location>
    </subcellularLocation>
</comment>
<evidence type="ECO:0000256" key="6">
    <source>
        <dbReference type="ARBA" id="ARBA00022982"/>
    </source>
</evidence>
<gene>
    <name evidence="10" type="primary">rnfB</name>
    <name evidence="14" type="ORF">INF20_07435</name>
</gene>
<keyword evidence="5 10" id="KW-1278">Translocase</keyword>
<feature type="binding site" evidence="10">
    <location>
        <position position="54"/>
    </location>
    <ligand>
        <name>[4Fe-4S] cluster</name>
        <dbReference type="ChEBI" id="CHEBI:49883"/>
        <label>1</label>
    </ligand>
</feature>
<dbReference type="Pfam" id="PF00037">
    <property type="entry name" value="Fer4"/>
    <property type="match status" value="2"/>
</dbReference>
<feature type="binding site" evidence="10">
    <location>
        <position position="145"/>
    </location>
    <ligand>
        <name>[4Fe-4S] cluster</name>
        <dbReference type="ChEBI" id="CHEBI:49883"/>
        <label>2</label>
    </ligand>
</feature>
<name>A0ABR9QZB8_9FIRM</name>
<keyword evidence="10" id="KW-1003">Cell membrane</keyword>
<feature type="binding site" evidence="10">
    <location>
        <position position="139"/>
    </location>
    <ligand>
        <name>[4Fe-4S] cluster</name>
        <dbReference type="ChEBI" id="CHEBI:49883"/>
        <label>2</label>
    </ligand>
</feature>
<dbReference type="PROSITE" id="PS51656">
    <property type="entry name" value="4FE4S"/>
    <property type="match status" value="1"/>
</dbReference>
<feature type="binding site" evidence="10">
    <location>
        <position position="149"/>
    </location>
    <ligand>
        <name>[4Fe-4S] cluster</name>
        <dbReference type="ChEBI" id="CHEBI:49883"/>
        <label>3</label>
    </ligand>
</feature>
<keyword evidence="8 10" id="KW-0411">Iron-sulfur</keyword>
<dbReference type="InterPro" id="IPR017896">
    <property type="entry name" value="4Fe4S_Fe-S-bd"/>
</dbReference>
<dbReference type="Proteomes" id="UP001516588">
    <property type="component" value="Unassembled WGS sequence"/>
</dbReference>
<feature type="binding site" evidence="10">
    <location>
        <position position="168"/>
    </location>
    <ligand>
        <name>[4Fe-4S] cluster</name>
        <dbReference type="ChEBI" id="CHEBI:49883"/>
        <label>3</label>
    </ligand>
</feature>
<comment type="subunit">
    <text evidence="10">The complex is composed of six subunits: RnfA, RnfB, RnfC, RnfD, RnfE and RnfG.</text>
</comment>
<keyword evidence="3 10" id="KW-0479">Metal-binding</keyword>
<dbReference type="InterPro" id="IPR007202">
    <property type="entry name" value="4Fe-4S_dom"/>
</dbReference>
<dbReference type="HAMAP" id="MF_00463">
    <property type="entry name" value="RsxB_RnfB"/>
    <property type="match status" value="1"/>
</dbReference>
<feature type="binding site" evidence="10">
    <location>
        <position position="178"/>
    </location>
    <ligand>
        <name>[4Fe-4S] cluster</name>
        <dbReference type="ChEBI" id="CHEBI:49883"/>
        <label>2</label>
    </ligand>
</feature>
<evidence type="ECO:0000313" key="14">
    <source>
        <dbReference type="EMBL" id="MBE5036102.1"/>
    </source>
</evidence>
<evidence type="ECO:0000256" key="9">
    <source>
        <dbReference type="ARBA" id="ARBA00023136"/>
    </source>
</evidence>
<comment type="function">
    <text evidence="10">Part of a membrane-bound complex that couples electron transfer with translocation of ions across the membrane.</text>
</comment>
<protein>
    <recommendedName>
        <fullName evidence="10">Ion-translocating oxidoreductase complex subunit B</fullName>
        <ecNumber evidence="10">7.-.-.-</ecNumber>
    </recommendedName>
    <alternativeName>
        <fullName evidence="10">Rnf electron transport complex subunit B</fullName>
    </alternativeName>
</protein>
<dbReference type="EC" id="7.-.-.-" evidence="10"/>